<evidence type="ECO:0000256" key="6">
    <source>
        <dbReference type="SAM" id="Coils"/>
    </source>
</evidence>
<dbReference type="PANTHER" id="PTHR23319:SF4">
    <property type="entry name" value="GRAM DOMAIN CONTAINING 1B, ISOFORM E"/>
    <property type="match status" value="1"/>
</dbReference>
<evidence type="ECO:0000313" key="10">
    <source>
        <dbReference type="Proteomes" id="UP000253551"/>
    </source>
</evidence>
<dbReference type="AlphaFoldDB" id="A0A367KTY5"/>
<protein>
    <recommendedName>
        <fullName evidence="8">VASt domain-containing protein</fullName>
    </recommendedName>
</protein>
<dbReference type="InterPro" id="IPR031968">
    <property type="entry name" value="VASt"/>
</dbReference>
<organism evidence="9 10">
    <name type="scientific">Rhizopus stolonifer</name>
    <name type="common">Rhizopus nigricans</name>
    <dbReference type="NCBI Taxonomy" id="4846"/>
    <lineage>
        <taxon>Eukaryota</taxon>
        <taxon>Fungi</taxon>
        <taxon>Fungi incertae sedis</taxon>
        <taxon>Mucoromycota</taxon>
        <taxon>Mucoromycotina</taxon>
        <taxon>Mucoromycetes</taxon>
        <taxon>Mucorales</taxon>
        <taxon>Mucorineae</taxon>
        <taxon>Rhizopodaceae</taxon>
        <taxon>Rhizopus</taxon>
    </lineage>
</organism>
<feature type="region of interest" description="Disordered" evidence="7">
    <location>
        <begin position="1"/>
        <end position="53"/>
    </location>
</feature>
<keyword evidence="6" id="KW-0175">Coiled coil</keyword>
<evidence type="ECO:0000313" key="9">
    <source>
        <dbReference type="EMBL" id="RCI05646.1"/>
    </source>
</evidence>
<dbReference type="GO" id="GO:0140268">
    <property type="term" value="C:endoplasmic reticulum-plasma membrane contact site"/>
    <property type="evidence" value="ECO:0007669"/>
    <property type="project" value="TreeGrafter"/>
</dbReference>
<comment type="caution">
    <text evidence="9">The sequence shown here is derived from an EMBL/GenBank/DDBJ whole genome shotgun (WGS) entry which is preliminary data.</text>
</comment>
<dbReference type="InterPro" id="IPR011993">
    <property type="entry name" value="PH-like_dom_sf"/>
</dbReference>
<evidence type="ECO:0000256" key="2">
    <source>
        <dbReference type="ARBA" id="ARBA00006582"/>
    </source>
</evidence>
<dbReference type="PROSITE" id="PS51778">
    <property type="entry name" value="VAST"/>
    <property type="match status" value="1"/>
</dbReference>
<comment type="subcellular location">
    <subcellularLocation>
        <location evidence="1">Membrane</location>
        <topology evidence="1">Single-pass membrane protein</topology>
    </subcellularLocation>
</comment>
<feature type="coiled-coil region" evidence="6">
    <location>
        <begin position="625"/>
        <end position="652"/>
    </location>
</feature>
<dbReference type="GO" id="GO:0120015">
    <property type="term" value="F:sterol transfer activity"/>
    <property type="evidence" value="ECO:0007669"/>
    <property type="project" value="TreeGrafter"/>
</dbReference>
<dbReference type="STRING" id="4846.A0A367KTY5"/>
<dbReference type="InterPro" id="IPR051482">
    <property type="entry name" value="Cholesterol_transport"/>
</dbReference>
<keyword evidence="4" id="KW-1133">Transmembrane helix</keyword>
<evidence type="ECO:0000256" key="1">
    <source>
        <dbReference type="ARBA" id="ARBA00004167"/>
    </source>
</evidence>
<dbReference type="Proteomes" id="UP000253551">
    <property type="component" value="Unassembled WGS sequence"/>
</dbReference>
<evidence type="ECO:0000259" key="8">
    <source>
        <dbReference type="PROSITE" id="PS51778"/>
    </source>
</evidence>
<keyword evidence="5" id="KW-0472">Membrane</keyword>
<dbReference type="InterPro" id="IPR004182">
    <property type="entry name" value="GRAM"/>
</dbReference>
<feature type="compositionally biased region" description="Acidic residues" evidence="7">
    <location>
        <begin position="220"/>
        <end position="237"/>
    </location>
</feature>
<keyword evidence="3" id="KW-0812">Transmembrane</keyword>
<dbReference type="PANTHER" id="PTHR23319">
    <property type="entry name" value="GRAM DOMAIN CONTAINING 1B, ISOFORM E"/>
    <property type="match status" value="1"/>
</dbReference>
<feature type="region of interest" description="Disordered" evidence="7">
    <location>
        <begin position="216"/>
        <end position="290"/>
    </location>
</feature>
<feature type="domain" description="VASt" evidence="8">
    <location>
        <begin position="321"/>
        <end position="486"/>
    </location>
</feature>
<dbReference type="GO" id="GO:0005789">
    <property type="term" value="C:endoplasmic reticulum membrane"/>
    <property type="evidence" value="ECO:0007669"/>
    <property type="project" value="TreeGrafter"/>
</dbReference>
<dbReference type="OrthoDB" id="2162691at2759"/>
<dbReference type="CDD" id="cd13220">
    <property type="entry name" value="PH-GRAM_GRAMDC"/>
    <property type="match status" value="1"/>
</dbReference>
<dbReference type="GO" id="GO:0005739">
    <property type="term" value="C:mitochondrion"/>
    <property type="evidence" value="ECO:0007669"/>
    <property type="project" value="TreeGrafter"/>
</dbReference>
<gene>
    <name evidence="9" type="ORF">CU098_012251</name>
</gene>
<feature type="compositionally biased region" description="Basic and acidic residues" evidence="7">
    <location>
        <begin position="247"/>
        <end position="260"/>
    </location>
</feature>
<dbReference type="Gene3D" id="2.30.29.30">
    <property type="entry name" value="Pleckstrin-homology domain (PH domain)/Phosphotyrosine-binding domain (PTB)"/>
    <property type="match status" value="1"/>
</dbReference>
<reference evidence="9 10" key="1">
    <citation type="journal article" date="2018" name="G3 (Bethesda)">
        <title>Phylogenetic and Phylogenomic Definition of Rhizopus Species.</title>
        <authorList>
            <person name="Gryganskyi A.P."/>
            <person name="Golan J."/>
            <person name="Dolatabadi S."/>
            <person name="Mondo S."/>
            <person name="Robb S."/>
            <person name="Idnurm A."/>
            <person name="Muszewska A."/>
            <person name="Steczkiewicz K."/>
            <person name="Masonjones S."/>
            <person name="Liao H.L."/>
            <person name="Gajdeczka M.T."/>
            <person name="Anike F."/>
            <person name="Vuek A."/>
            <person name="Anishchenko I.M."/>
            <person name="Voigt K."/>
            <person name="de Hoog G.S."/>
            <person name="Smith M.E."/>
            <person name="Heitman J."/>
            <person name="Vilgalys R."/>
            <person name="Stajich J.E."/>
        </authorList>
    </citation>
    <scope>NUCLEOTIDE SEQUENCE [LARGE SCALE GENOMIC DNA]</scope>
    <source>
        <strain evidence="9 10">LSU 92-RS-03</strain>
    </source>
</reference>
<dbReference type="GO" id="GO:0032541">
    <property type="term" value="C:cortical endoplasmic reticulum"/>
    <property type="evidence" value="ECO:0007669"/>
    <property type="project" value="TreeGrafter"/>
</dbReference>
<dbReference type="GO" id="GO:0032934">
    <property type="term" value="F:sterol binding"/>
    <property type="evidence" value="ECO:0007669"/>
    <property type="project" value="TreeGrafter"/>
</dbReference>
<evidence type="ECO:0000256" key="7">
    <source>
        <dbReference type="SAM" id="MobiDB-lite"/>
    </source>
</evidence>
<dbReference type="Pfam" id="PF02893">
    <property type="entry name" value="GRAM"/>
    <property type="match status" value="1"/>
</dbReference>
<dbReference type="SMART" id="SM00568">
    <property type="entry name" value="GRAM"/>
    <property type="match status" value="1"/>
</dbReference>
<proteinExistence type="inferred from homology"/>
<feature type="region of interest" description="Disordered" evidence="7">
    <location>
        <begin position="481"/>
        <end position="511"/>
    </location>
</feature>
<evidence type="ECO:0000256" key="3">
    <source>
        <dbReference type="ARBA" id="ARBA00022692"/>
    </source>
</evidence>
<evidence type="ECO:0000256" key="4">
    <source>
        <dbReference type="ARBA" id="ARBA00022989"/>
    </source>
</evidence>
<dbReference type="Pfam" id="PF16016">
    <property type="entry name" value="VASt"/>
    <property type="match status" value="1"/>
</dbReference>
<dbReference type="EMBL" id="PJQM01000336">
    <property type="protein sequence ID" value="RCI05646.1"/>
    <property type="molecule type" value="Genomic_DNA"/>
</dbReference>
<evidence type="ECO:0000256" key="5">
    <source>
        <dbReference type="ARBA" id="ARBA00023136"/>
    </source>
</evidence>
<accession>A0A367KTY5</accession>
<dbReference type="GO" id="GO:0005886">
    <property type="term" value="C:plasma membrane"/>
    <property type="evidence" value="ECO:0007669"/>
    <property type="project" value="TreeGrafter"/>
</dbReference>
<sequence length="663" mass="75710">MQSDTKHSTTSRAPSPVPSAVLYETNKTNHSSPHLPLPHAPQRRSSFSADHTTEQCLEKPLVSQRSFPHLRKKHRRESDTTVEDIGSDISLSAEVPTKFANEKRNHDFHALFRSVPDHERLIDDYGCALQKEILLQGRVYISEHHLCFNANIFGWITNLVIAFADIEDIEKRSTAIFIPNAILISTSSSKHFLASFLSRDQAYDQMVENWKASKTAMAPIDDEEEDDTTSAFSDDEFSSSSDYSEDELVRLNDTPNKDRQGSLASLPLPKHASAEEVARRRAISEVGQRPMNMQDETKEATEANQLMEKTECDCSKNNQHFPTTVMDNTYDTTIDTMYNLLYNSSFMHTFLTESEKSTGTWSEGSEGCIRSRESSYVKYLGGSIGPRTTKCYLDEQVQFCDLSNYVSQLTITRTPDVPSGGSFTVKTRTCLSWCGQGQVRVLVTVLVDFTKSSWLKSTIEKATIDGQQTFYKNLDAAVRKQLDKPKRTHPKKKRRPRHHRKQATEIPAQQDTEQHAWMVNGLNWIISHAKPPNTAQLTVICMAIMVLTNMYIALKMAGVDKQLDQMGRMRRPHTSYHMDLDDHQTSLWQFLSKLDPDSQTDFIYPKLRNHNKEQDDQLEFSKTAKIKLDQRMLELEKMIQKAGENMEQVTQVVRGQRKRILNQ</sequence>
<name>A0A367KTY5_RHIST</name>
<feature type="compositionally biased region" description="Basic and acidic residues" evidence="7">
    <location>
        <begin position="272"/>
        <end position="283"/>
    </location>
</feature>
<feature type="compositionally biased region" description="Basic residues" evidence="7">
    <location>
        <begin position="486"/>
        <end position="501"/>
    </location>
</feature>
<keyword evidence="10" id="KW-1185">Reference proteome</keyword>
<comment type="similarity">
    <text evidence="2">Belongs to the YSP2 family.</text>
</comment>
<dbReference type="GO" id="GO:0032366">
    <property type="term" value="P:intracellular sterol transport"/>
    <property type="evidence" value="ECO:0007669"/>
    <property type="project" value="TreeGrafter"/>
</dbReference>